<organism evidence="1 2">
    <name type="scientific">Methylobacterium terricola</name>
    <dbReference type="NCBI Taxonomy" id="2583531"/>
    <lineage>
        <taxon>Bacteria</taxon>
        <taxon>Pseudomonadati</taxon>
        <taxon>Pseudomonadota</taxon>
        <taxon>Alphaproteobacteria</taxon>
        <taxon>Hyphomicrobiales</taxon>
        <taxon>Methylobacteriaceae</taxon>
        <taxon>Methylobacterium</taxon>
    </lineage>
</organism>
<gene>
    <name evidence="1" type="ORF">FF100_04810</name>
</gene>
<reference evidence="1 2" key="1">
    <citation type="submission" date="2019-06" db="EMBL/GenBank/DDBJ databases">
        <title>Genome of Methylobacterium sp. 17Sr1-39.</title>
        <authorList>
            <person name="Seo T."/>
        </authorList>
    </citation>
    <scope>NUCLEOTIDE SEQUENCE [LARGE SCALE GENOMIC DNA]</scope>
    <source>
        <strain evidence="1 2">17Sr1-39</strain>
    </source>
</reference>
<comment type="caution">
    <text evidence="1">The sequence shown here is derived from an EMBL/GenBank/DDBJ whole genome shotgun (WGS) entry which is preliminary data.</text>
</comment>
<dbReference type="Proteomes" id="UP000305267">
    <property type="component" value="Unassembled WGS sequence"/>
</dbReference>
<name>A0A5C4LN81_9HYPH</name>
<accession>A0A5C4LN81</accession>
<dbReference type="EMBL" id="VDDA01000002">
    <property type="protein sequence ID" value="TNC14899.1"/>
    <property type="molecule type" value="Genomic_DNA"/>
</dbReference>
<dbReference type="RefSeq" id="WP_139034440.1">
    <property type="nucleotide sequence ID" value="NZ_VDDA01000002.1"/>
</dbReference>
<keyword evidence="2" id="KW-1185">Reference proteome</keyword>
<dbReference type="AlphaFoldDB" id="A0A5C4LN81"/>
<sequence length="91" mass="9454">MGAQFQLDVEWDASAMALAIDGPLIGTITAASPAGLTVDVPTGTVTWPYTTTQSASIPRGARASYTLRCVYGGTTQTWAYGRLIVRDGGSA</sequence>
<evidence type="ECO:0000313" key="2">
    <source>
        <dbReference type="Proteomes" id="UP000305267"/>
    </source>
</evidence>
<evidence type="ECO:0000313" key="1">
    <source>
        <dbReference type="EMBL" id="TNC14899.1"/>
    </source>
</evidence>
<proteinExistence type="predicted"/>
<protein>
    <submittedName>
        <fullName evidence="1">Uncharacterized protein</fullName>
    </submittedName>
</protein>